<evidence type="ECO:0000313" key="8">
    <source>
        <dbReference type="Proteomes" id="UP000076078"/>
    </source>
</evidence>
<dbReference type="AlphaFoldDB" id="A0A151Z749"/>
<evidence type="ECO:0000256" key="2">
    <source>
        <dbReference type="ARBA" id="ARBA00007590"/>
    </source>
</evidence>
<comment type="caution">
    <text evidence="7">The sequence shown here is derived from an EMBL/GenBank/DDBJ whole genome shotgun (WGS) entry which is preliminary data.</text>
</comment>
<dbReference type="OMA" id="MGTRYKK"/>
<keyword evidence="8" id="KW-1185">Reference proteome</keyword>
<comment type="subcellular location">
    <subcellularLocation>
        <location evidence="1">Membrane</location>
    </subcellularLocation>
</comment>
<dbReference type="Gene3D" id="1.10.10.1740">
    <property type="entry name" value="Transmembrane protein 14-like"/>
    <property type="match status" value="1"/>
</dbReference>
<reference evidence="7 8" key="1">
    <citation type="submission" date="2015-12" db="EMBL/GenBank/DDBJ databases">
        <title>Dictyostelia acquired genes for synthesis and detection of signals that induce cell-type specialization by lateral gene transfer from prokaryotes.</title>
        <authorList>
            <person name="Gloeckner G."/>
            <person name="Schaap P."/>
        </authorList>
    </citation>
    <scope>NUCLEOTIDE SEQUENCE [LARGE SCALE GENOMIC DNA]</scope>
    <source>
        <strain evidence="7 8">TK</strain>
    </source>
</reference>
<proteinExistence type="inferred from homology"/>
<dbReference type="InterPro" id="IPR005349">
    <property type="entry name" value="TMEM14"/>
</dbReference>
<evidence type="ECO:0000256" key="1">
    <source>
        <dbReference type="ARBA" id="ARBA00004370"/>
    </source>
</evidence>
<dbReference type="Proteomes" id="UP000076078">
    <property type="component" value="Unassembled WGS sequence"/>
</dbReference>
<gene>
    <name evidence="7" type="ORF">DLAC_09757</name>
</gene>
<comment type="similarity">
    <text evidence="2">Belongs to the TMEM14 family.</text>
</comment>
<feature type="transmembrane region" description="Helical" evidence="6">
    <location>
        <begin position="52"/>
        <end position="72"/>
    </location>
</feature>
<keyword evidence="3 6" id="KW-0812">Transmembrane</keyword>
<dbReference type="PANTHER" id="PTHR12668">
    <property type="entry name" value="TRANSMEMBRANE PROTEIN 14, 15"/>
    <property type="match status" value="1"/>
</dbReference>
<evidence type="ECO:0000313" key="7">
    <source>
        <dbReference type="EMBL" id="KYQ89790.1"/>
    </source>
</evidence>
<evidence type="ECO:0000256" key="6">
    <source>
        <dbReference type="SAM" id="Phobius"/>
    </source>
</evidence>
<evidence type="ECO:0000256" key="4">
    <source>
        <dbReference type="ARBA" id="ARBA00022989"/>
    </source>
</evidence>
<protein>
    <submittedName>
        <fullName evidence="7">Transmembrane protein 14 A</fullName>
    </submittedName>
</protein>
<keyword evidence="4 6" id="KW-1133">Transmembrane helix</keyword>
<dbReference type="FunCoup" id="A0A151Z749">
    <property type="interactions" value="29"/>
</dbReference>
<keyword evidence="5 6" id="KW-0472">Membrane</keyword>
<dbReference type="PANTHER" id="PTHR12668:SF43">
    <property type="entry name" value="TRANSMEMBRANE PROTEIN 14 HOMOLOG"/>
    <property type="match status" value="1"/>
</dbReference>
<organism evidence="7 8">
    <name type="scientific">Tieghemostelium lacteum</name>
    <name type="common">Slime mold</name>
    <name type="synonym">Dictyostelium lacteum</name>
    <dbReference type="NCBI Taxonomy" id="361077"/>
    <lineage>
        <taxon>Eukaryota</taxon>
        <taxon>Amoebozoa</taxon>
        <taxon>Evosea</taxon>
        <taxon>Eumycetozoa</taxon>
        <taxon>Dictyostelia</taxon>
        <taxon>Dictyosteliales</taxon>
        <taxon>Raperosteliaceae</taxon>
        <taxon>Tieghemostelium</taxon>
    </lineage>
</organism>
<feature type="transmembrane region" description="Helical" evidence="6">
    <location>
        <begin position="78"/>
        <end position="97"/>
    </location>
</feature>
<accession>A0A151Z749</accession>
<dbReference type="STRING" id="361077.A0A151Z749"/>
<dbReference type="GO" id="GO:0070453">
    <property type="term" value="P:regulation of heme biosynthetic process"/>
    <property type="evidence" value="ECO:0007669"/>
    <property type="project" value="TreeGrafter"/>
</dbReference>
<name>A0A151Z749_TIELA</name>
<sequence length="102" mass="10810">MTLLVYVYACLLGVGGAIGYLKAGSNASLVSGLTSAGLVAYSAYLTNTNRRLGMQMTMVLSLGLLVVMGNRFLNSHKFMPAGLVALFSAAVLFKTFFSYQAL</sequence>
<dbReference type="Pfam" id="PF03647">
    <property type="entry name" value="Tmemb_14"/>
    <property type="match status" value="1"/>
</dbReference>
<evidence type="ECO:0000256" key="5">
    <source>
        <dbReference type="ARBA" id="ARBA00023136"/>
    </source>
</evidence>
<evidence type="ECO:0000256" key="3">
    <source>
        <dbReference type="ARBA" id="ARBA00022692"/>
    </source>
</evidence>
<dbReference type="OrthoDB" id="5620at2759"/>
<dbReference type="EMBL" id="LODT01000039">
    <property type="protein sequence ID" value="KYQ89790.1"/>
    <property type="molecule type" value="Genomic_DNA"/>
</dbReference>
<dbReference type="InterPro" id="IPR044890">
    <property type="entry name" value="TMEM14_sf"/>
</dbReference>
<dbReference type="GO" id="GO:0031966">
    <property type="term" value="C:mitochondrial membrane"/>
    <property type="evidence" value="ECO:0007669"/>
    <property type="project" value="TreeGrafter"/>
</dbReference>
<dbReference type="InParanoid" id="A0A151Z749"/>
<feature type="transmembrane region" description="Helical" evidence="6">
    <location>
        <begin position="27"/>
        <end position="45"/>
    </location>
</feature>